<proteinExistence type="predicted"/>
<feature type="transmembrane region" description="Helical" evidence="1">
    <location>
        <begin position="34"/>
        <end position="53"/>
    </location>
</feature>
<gene>
    <name evidence="2" type="ORF">AVDCRST_MAG93-5144</name>
</gene>
<keyword evidence="1" id="KW-1133">Transmembrane helix</keyword>
<protein>
    <submittedName>
        <fullName evidence="2">Uncharacterized protein</fullName>
    </submittedName>
</protein>
<dbReference type="AlphaFoldDB" id="A0A6J4KNG6"/>
<dbReference type="EMBL" id="CADCTR010001733">
    <property type="protein sequence ID" value="CAA9309703.1"/>
    <property type="molecule type" value="Genomic_DNA"/>
</dbReference>
<evidence type="ECO:0000256" key="1">
    <source>
        <dbReference type="SAM" id="Phobius"/>
    </source>
</evidence>
<keyword evidence="1" id="KW-0472">Membrane</keyword>
<reference evidence="2" key="1">
    <citation type="submission" date="2020-02" db="EMBL/GenBank/DDBJ databases">
        <authorList>
            <person name="Meier V. D."/>
        </authorList>
    </citation>
    <scope>NUCLEOTIDE SEQUENCE</scope>
    <source>
        <strain evidence="2">AVDCRST_MAG93</strain>
    </source>
</reference>
<organism evidence="2">
    <name type="scientific">uncultured Chloroflexia bacterium</name>
    <dbReference type="NCBI Taxonomy" id="1672391"/>
    <lineage>
        <taxon>Bacteria</taxon>
        <taxon>Bacillati</taxon>
        <taxon>Chloroflexota</taxon>
        <taxon>Chloroflexia</taxon>
        <taxon>environmental samples</taxon>
    </lineage>
</organism>
<name>A0A6J4KNG6_9CHLR</name>
<sequence length="86" mass="9567">MVRDDIIMVNTAQDVSPLDLTVSRRASHQRHGTLLVNALMWSSVVVIVDAGGITRRRYRSKDHDPVQALNVPNRVRAPGRDDGILP</sequence>
<accession>A0A6J4KNG6</accession>
<keyword evidence="1" id="KW-0812">Transmembrane</keyword>
<evidence type="ECO:0000313" key="2">
    <source>
        <dbReference type="EMBL" id="CAA9309703.1"/>
    </source>
</evidence>